<protein>
    <recommendedName>
        <fullName evidence="4 11">Diacylglycerol O-acyltransferase</fullName>
        <ecNumber evidence="4 11">2.3.1.20</ecNumber>
    </recommendedName>
</protein>
<feature type="domain" description="O-acyltransferase WSD1 C-terminal" evidence="14">
    <location>
        <begin position="319"/>
        <end position="456"/>
    </location>
</feature>
<evidence type="ECO:0000256" key="8">
    <source>
        <dbReference type="ARBA" id="ARBA00023098"/>
    </source>
</evidence>
<feature type="region of interest" description="Disordered" evidence="12">
    <location>
        <begin position="464"/>
        <end position="489"/>
    </location>
</feature>
<dbReference type="PANTHER" id="PTHR31650:SF1">
    <property type="entry name" value="WAX ESTER SYNTHASE_DIACYLGLYCEROL ACYLTRANSFERASE 4-RELATED"/>
    <property type="match status" value="1"/>
</dbReference>
<evidence type="ECO:0000256" key="7">
    <source>
        <dbReference type="ARBA" id="ARBA00022798"/>
    </source>
</evidence>
<gene>
    <name evidence="15" type="ORF">MBRA_33220</name>
</gene>
<keyword evidence="16" id="KW-1185">Reference proteome</keyword>
<dbReference type="InterPro" id="IPR009721">
    <property type="entry name" value="O-acyltransferase_WSD1_C"/>
</dbReference>
<dbReference type="Pfam" id="PF03007">
    <property type="entry name" value="WS_DGAT_cat"/>
    <property type="match status" value="1"/>
</dbReference>
<evidence type="ECO:0000256" key="4">
    <source>
        <dbReference type="ARBA" id="ARBA00013244"/>
    </source>
</evidence>
<dbReference type="RefSeq" id="WP_083131643.1">
    <property type="nucleotide sequence ID" value="NZ_AP022606.1"/>
</dbReference>
<dbReference type="Gene3D" id="3.30.559.10">
    <property type="entry name" value="Chloramphenicol acetyltransferase-like domain"/>
    <property type="match status" value="1"/>
</dbReference>
<comment type="pathway">
    <text evidence="1 11">Glycerolipid metabolism; triacylglycerol biosynthesis.</text>
</comment>
<evidence type="ECO:0000256" key="9">
    <source>
        <dbReference type="ARBA" id="ARBA00023315"/>
    </source>
</evidence>
<keyword evidence="8 11" id="KW-0443">Lipid metabolism</keyword>
<comment type="pathway">
    <text evidence="2">Lipid metabolism.</text>
</comment>
<name>A0ABN6B5Y5_9MYCO</name>
<dbReference type="EC" id="2.3.1.20" evidence="4 11"/>
<keyword evidence="7 11" id="KW-0319">Glycerol metabolism</keyword>
<dbReference type="InterPro" id="IPR023213">
    <property type="entry name" value="CAT-like_dom_sf"/>
</dbReference>
<dbReference type="PANTHER" id="PTHR31650">
    <property type="entry name" value="O-ACYLTRANSFERASE (WSD1-LIKE) FAMILY PROTEIN"/>
    <property type="match status" value="1"/>
</dbReference>
<dbReference type="Proteomes" id="UP000467379">
    <property type="component" value="Chromosome"/>
</dbReference>
<dbReference type="NCBIfam" id="TIGR02946">
    <property type="entry name" value="acyl_WS_DGAT"/>
    <property type="match status" value="1"/>
</dbReference>
<evidence type="ECO:0000259" key="13">
    <source>
        <dbReference type="Pfam" id="PF03007"/>
    </source>
</evidence>
<dbReference type="InterPro" id="IPR014292">
    <property type="entry name" value="Acyl_transf_WS/DGAT"/>
</dbReference>
<evidence type="ECO:0000256" key="11">
    <source>
        <dbReference type="RuleBase" id="RU361241"/>
    </source>
</evidence>
<organism evidence="15 16">
    <name type="scientific">Mycobacterium branderi</name>
    <dbReference type="NCBI Taxonomy" id="43348"/>
    <lineage>
        <taxon>Bacteria</taxon>
        <taxon>Bacillati</taxon>
        <taxon>Actinomycetota</taxon>
        <taxon>Actinomycetes</taxon>
        <taxon>Mycobacteriales</taxon>
        <taxon>Mycobacteriaceae</taxon>
        <taxon>Mycobacterium</taxon>
    </lineage>
</organism>
<dbReference type="EMBL" id="AP022606">
    <property type="protein sequence ID" value="BBZ13127.1"/>
    <property type="molecule type" value="Genomic_DNA"/>
</dbReference>
<comment type="similarity">
    <text evidence="3 11">Belongs to the long-chain O-acyltransferase family.</text>
</comment>
<reference evidence="15 16" key="1">
    <citation type="journal article" date="2019" name="Emerg. Microbes Infect.">
        <title>Comprehensive subspecies identification of 175 nontuberculous mycobacteria species based on 7547 genomic profiles.</title>
        <authorList>
            <person name="Matsumoto Y."/>
            <person name="Kinjo T."/>
            <person name="Motooka D."/>
            <person name="Nabeya D."/>
            <person name="Jung N."/>
            <person name="Uechi K."/>
            <person name="Horii T."/>
            <person name="Iida T."/>
            <person name="Fujita J."/>
            <person name="Nakamura S."/>
        </authorList>
    </citation>
    <scope>NUCLEOTIDE SEQUENCE [LARGE SCALE GENOMIC DNA]</scope>
    <source>
        <strain evidence="15 16">JCM 12687</strain>
    </source>
</reference>
<evidence type="ECO:0000259" key="14">
    <source>
        <dbReference type="Pfam" id="PF06974"/>
    </source>
</evidence>
<dbReference type="SUPFAM" id="SSF52777">
    <property type="entry name" value="CoA-dependent acyltransferases"/>
    <property type="match status" value="1"/>
</dbReference>
<evidence type="ECO:0000256" key="12">
    <source>
        <dbReference type="SAM" id="MobiDB-lite"/>
    </source>
</evidence>
<evidence type="ECO:0000256" key="1">
    <source>
        <dbReference type="ARBA" id="ARBA00004771"/>
    </source>
</evidence>
<dbReference type="Pfam" id="PF06974">
    <property type="entry name" value="WS_DGAT_C"/>
    <property type="match status" value="1"/>
</dbReference>
<proteinExistence type="inferred from homology"/>
<evidence type="ECO:0000313" key="16">
    <source>
        <dbReference type="Proteomes" id="UP000467379"/>
    </source>
</evidence>
<keyword evidence="5 11" id="KW-0444">Lipid biosynthesis</keyword>
<dbReference type="InterPro" id="IPR004255">
    <property type="entry name" value="O-acyltransferase_WSD1_N"/>
</dbReference>
<evidence type="ECO:0000256" key="6">
    <source>
        <dbReference type="ARBA" id="ARBA00022679"/>
    </source>
</evidence>
<dbReference type="InterPro" id="IPR045034">
    <property type="entry name" value="O-acyltransferase_WSD1-like"/>
</dbReference>
<evidence type="ECO:0000256" key="5">
    <source>
        <dbReference type="ARBA" id="ARBA00022516"/>
    </source>
</evidence>
<sequence>MVDAAEMPSELGPADYLMHRREAHSHARLGSMGVVFLDAAPDWNRFRAHFEDASRRVPRLRQKVVVPTLPTTAPRWVVDPDFDVNFHVRRMRVPKPGTPREVFDLADELLRSPMDTSRPLWIATLVEGLADGTSALLFRIGHALTDGIGALEMFAQIPTLERDPPAEPPPPVPIPQNLSPDDLMWEGIRRLPRALVEGVRHALWGALRAVGRLMRNPVSALVGGVGYARSAARVMSRPVEPSPLLRQRGSVRRSEALDIRLSTLHSAAKAGGGSLNDAYLAALCGALGRYHRALGAPIDALPMAVPVNVRGEADLTAANQVTSVMLAAPVGEEDPVTRMGKIRVQMTQRRNEPARDVSHSIARLVSVLPAALLSAMSSGGFVDVVASNVPSYRGDIYLAGAKVLRQHGLASVPGVGMVVVLLSAGEWCTVTVNYDRAAIREEELFARCLREGFDEILTLAGQPAPRRAGSVRPPLTRCPRQDSNLRPQD</sequence>
<evidence type="ECO:0000256" key="3">
    <source>
        <dbReference type="ARBA" id="ARBA00009587"/>
    </source>
</evidence>
<feature type="domain" description="O-acyltransferase WSD1-like N-terminal" evidence="13">
    <location>
        <begin position="13"/>
        <end position="279"/>
    </location>
</feature>
<evidence type="ECO:0000256" key="10">
    <source>
        <dbReference type="ARBA" id="ARBA00048109"/>
    </source>
</evidence>
<accession>A0ABN6B5Y5</accession>
<keyword evidence="9 11" id="KW-0012">Acyltransferase</keyword>
<evidence type="ECO:0000313" key="15">
    <source>
        <dbReference type="EMBL" id="BBZ13127.1"/>
    </source>
</evidence>
<comment type="catalytic activity">
    <reaction evidence="10 11">
        <text>an acyl-CoA + a 1,2-diacyl-sn-glycerol = a triacyl-sn-glycerol + CoA</text>
        <dbReference type="Rhea" id="RHEA:10868"/>
        <dbReference type="ChEBI" id="CHEBI:17815"/>
        <dbReference type="ChEBI" id="CHEBI:57287"/>
        <dbReference type="ChEBI" id="CHEBI:58342"/>
        <dbReference type="ChEBI" id="CHEBI:64615"/>
        <dbReference type="EC" id="2.3.1.20"/>
    </reaction>
</comment>
<evidence type="ECO:0000256" key="2">
    <source>
        <dbReference type="ARBA" id="ARBA00005189"/>
    </source>
</evidence>
<keyword evidence="6 11" id="KW-0808">Transferase</keyword>